<organism evidence="6 7">
    <name type="scientific">Pristionchus pacificus</name>
    <name type="common">Parasitic nematode worm</name>
    <dbReference type="NCBI Taxonomy" id="54126"/>
    <lineage>
        <taxon>Eukaryota</taxon>
        <taxon>Metazoa</taxon>
        <taxon>Ecdysozoa</taxon>
        <taxon>Nematoda</taxon>
        <taxon>Chromadorea</taxon>
        <taxon>Rhabditida</taxon>
        <taxon>Rhabditina</taxon>
        <taxon>Diplogasteromorpha</taxon>
        <taxon>Diplogasteroidea</taxon>
        <taxon>Neodiplogasteridae</taxon>
        <taxon>Pristionchus</taxon>
    </lineage>
</organism>
<dbReference type="EnsemblMetazoa" id="PPA43772.1">
    <property type="protein sequence ID" value="PPA43772.1"/>
    <property type="gene ID" value="WBGene00282141"/>
</dbReference>
<dbReference type="InterPro" id="IPR019421">
    <property type="entry name" value="7TM_GPCR_serpentine_rcpt_Srd"/>
</dbReference>
<dbReference type="InterPro" id="IPR050920">
    <property type="entry name" value="Nematode_rcpt-like_delta"/>
</dbReference>
<comment type="similarity">
    <text evidence="2">Belongs to the nematode receptor-like protein srd family.</text>
</comment>
<dbReference type="Pfam" id="PF10317">
    <property type="entry name" value="7TM_GPCR_Srd"/>
    <property type="match status" value="1"/>
</dbReference>
<proteinExistence type="inferred from homology"/>
<name>A0A2A6B6X7_PRIPA</name>
<evidence type="ECO:0000313" key="7">
    <source>
        <dbReference type="Proteomes" id="UP000005239"/>
    </source>
</evidence>
<dbReference type="PANTHER" id="PTHR22945:SF40">
    <property type="entry name" value="SERPENTINE RECEPTOR, CLASS D (DELTA)-RELATED"/>
    <property type="match status" value="1"/>
</dbReference>
<keyword evidence="5" id="KW-0472">Membrane</keyword>
<dbReference type="GO" id="GO:0016020">
    <property type="term" value="C:membrane"/>
    <property type="evidence" value="ECO:0007669"/>
    <property type="project" value="UniProtKB-SubCell"/>
</dbReference>
<keyword evidence="4" id="KW-1133">Transmembrane helix</keyword>
<reference evidence="6" key="2">
    <citation type="submission" date="2022-06" db="UniProtKB">
        <authorList>
            <consortium name="EnsemblMetazoa"/>
        </authorList>
    </citation>
    <scope>IDENTIFICATION</scope>
    <source>
        <strain evidence="6">PS312</strain>
    </source>
</reference>
<evidence type="ECO:0000256" key="1">
    <source>
        <dbReference type="ARBA" id="ARBA00004141"/>
    </source>
</evidence>
<evidence type="ECO:0000256" key="2">
    <source>
        <dbReference type="ARBA" id="ARBA00009166"/>
    </source>
</evidence>
<evidence type="ECO:0000256" key="5">
    <source>
        <dbReference type="ARBA" id="ARBA00023136"/>
    </source>
</evidence>
<accession>A0A8R1V0Z5</accession>
<dbReference type="PANTHER" id="PTHR22945">
    <property type="entry name" value="SERPENTINE RECEPTOR, CLASS D DELTA"/>
    <property type="match status" value="1"/>
</dbReference>
<accession>A0A2A6B6X7</accession>
<dbReference type="Proteomes" id="UP000005239">
    <property type="component" value="Unassembled WGS sequence"/>
</dbReference>
<comment type="subcellular location">
    <subcellularLocation>
        <location evidence="1">Membrane</location>
        <topology evidence="1">Multi-pass membrane protein</topology>
    </subcellularLocation>
</comment>
<gene>
    <name evidence="6" type="primary">WBGene00282141</name>
</gene>
<evidence type="ECO:0000313" key="6">
    <source>
        <dbReference type="EnsemblMetazoa" id="PPA43772.1"/>
    </source>
</evidence>
<protein>
    <submittedName>
        <fullName evidence="6">G protein-coupled receptor</fullName>
    </submittedName>
</protein>
<evidence type="ECO:0000256" key="4">
    <source>
        <dbReference type="ARBA" id="ARBA00022989"/>
    </source>
</evidence>
<sequence length="69" mass="7448">MEAFLDVLNDAFPTIHTVIFAIGVVSNGGLIAASLKRTPRSLQAYAIMITIGACNDLVSVCTDFFTQQR</sequence>
<reference evidence="7" key="1">
    <citation type="journal article" date="2008" name="Nat. Genet.">
        <title>The Pristionchus pacificus genome provides a unique perspective on nematode lifestyle and parasitism.</title>
        <authorList>
            <person name="Dieterich C."/>
            <person name="Clifton S.W."/>
            <person name="Schuster L.N."/>
            <person name="Chinwalla A."/>
            <person name="Delehaunty K."/>
            <person name="Dinkelacker I."/>
            <person name="Fulton L."/>
            <person name="Fulton R."/>
            <person name="Godfrey J."/>
            <person name="Minx P."/>
            <person name="Mitreva M."/>
            <person name="Roeseler W."/>
            <person name="Tian H."/>
            <person name="Witte H."/>
            <person name="Yang S.P."/>
            <person name="Wilson R.K."/>
            <person name="Sommer R.J."/>
        </authorList>
    </citation>
    <scope>NUCLEOTIDE SEQUENCE [LARGE SCALE GENOMIC DNA]</scope>
    <source>
        <strain evidence="7">PS312</strain>
    </source>
</reference>
<dbReference type="AlphaFoldDB" id="A0A2A6B6X7"/>
<keyword evidence="3" id="KW-0812">Transmembrane</keyword>
<evidence type="ECO:0000256" key="3">
    <source>
        <dbReference type="ARBA" id="ARBA00022692"/>
    </source>
</evidence>
<keyword evidence="7" id="KW-1185">Reference proteome</keyword>